<keyword evidence="2" id="KW-1185">Reference proteome</keyword>
<dbReference type="KEGG" id="saga:M5M_07922"/>
<dbReference type="EMBL" id="CP003746">
    <property type="protein sequence ID" value="AGN11307.1"/>
    <property type="molecule type" value="Genomic_DNA"/>
</dbReference>
<dbReference type="OrthoDB" id="6355542at2"/>
<dbReference type="eggNOG" id="ENOG502ZPQC">
    <property type="taxonomic scope" value="Bacteria"/>
</dbReference>
<dbReference type="STRING" id="1117647.M5M_07922"/>
<accession>R9S3B2</accession>
<organism evidence="1 2">
    <name type="scientific">Simiduia agarivorans (strain DSM 21679 / JCM 13881 / BCRC 17597 / SA1)</name>
    <dbReference type="NCBI Taxonomy" id="1117647"/>
    <lineage>
        <taxon>Bacteria</taxon>
        <taxon>Pseudomonadati</taxon>
        <taxon>Pseudomonadota</taxon>
        <taxon>Gammaproteobacteria</taxon>
        <taxon>Cellvibrionales</taxon>
        <taxon>Cellvibrionaceae</taxon>
        <taxon>Simiduia</taxon>
    </lineage>
</organism>
<evidence type="ECO:0000313" key="1">
    <source>
        <dbReference type="EMBL" id="AGN11307.1"/>
    </source>
</evidence>
<dbReference type="Gene3D" id="2.60.120.620">
    <property type="entry name" value="q2cbj1_9rhob like domain"/>
    <property type="match status" value="1"/>
</dbReference>
<reference evidence="1 2" key="1">
    <citation type="journal article" date="2013" name="Genome Announc.">
        <title>Complete genome sequence of Simiduia agarivorans SA1(T), a marine bacterium able to degrade a variety of polysaccharides.</title>
        <authorList>
            <person name="Lin S.Y."/>
            <person name="Shieh W.Y."/>
            <person name="Chen J.S."/>
            <person name="Tang S.L."/>
        </authorList>
    </citation>
    <scope>NUCLEOTIDE SEQUENCE [LARGE SCALE GENOMIC DNA]</scope>
    <source>
        <strain evidence="2">DSM 21679 / JCM 13881 / BCRC 17597 / SA1</strain>
    </source>
</reference>
<evidence type="ECO:0000313" key="2">
    <source>
        <dbReference type="Proteomes" id="UP000000466"/>
    </source>
</evidence>
<protein>
    <recommendedName>
        <fullName evidence="3">Phytanoyl-CoA dioxygenase</fullName>
    </recommendedName>
</protein>
<proteinExistence type="predicted"/>
<dbReference type="SUPFAM" id="SSF51197">
    <property type="entry name" value="Clavaminate synthase-like"/>
    <property type="match status" value="1"/>
</dbReference>
<dbReference type="HOGENOM" id="CLU_857648_0_0_6"/>
<dbReference type="RefSeq" id="WP_016389294.1">
    <property type="nucleotide sequence ID" value="NC_018868.3"/>
</dbReference>
<sequence length="324" mass="37662">MERQFLYRHMLVNALPVYPPESGDLQAWMMRKRTTIGWSRFLAFLRQLCRSLSIANSLHVLRQLVHFGPWRWMAIGVIRWRRPCLKTYRQEKSALAHFELSKTLKELRTDSFSFFGSIDSDLTRKLVRLVSHLPPEEYLYAHEVSEDVAALAYDPAIWNLLRHYFGCEPVLLESSLFVSKAEHSMPVLDQHKFHFDYAGWQSLNVFVYLTDVDAGDSYHQVIKGSHRSIGFWDILRGTLSEDRVSRRFEGRIQSVFGPEGSLFFENTEAFHRRVRGKSRRVMLNLLYASHRGLFSHGRASAAQIAHRDTVFQRARACVAQELSG</sequence>
<gene>
    <name evidence="1" type="ordered locus">M5M_07922</name>
</gene>
<name>R9S3B2_SIMAS</name>
<evidence type="ECO:0008006" key="3">
    <source>
        <dbReference type="Google" id="ProtNLM"/>
    </source>
</evidence>
<dbReference type="Proteomes" id="UP000000466">
    <property type="component" value="Chromosome"/>
</dbReference>
<dbReference type="AlphaFoldDB" id="R9S3B2"/>